<feature type="transmembrane region" description="Helical" evidence="2">
    <location>
        <begin position="63"/>
        <end position="84"/>
    </location>
</feature>
<feature type="transmembrane region" description="Helical" evidence="2">
    <location>
        <begin position="244"/>
        <end position="265"/>
    </location>
</feature>
<sequence>MIKQNKLQLEISLTKRQKWIGFGLYTLLILVSLVAYFPTLLAVVKTQIEQIGYSRFSALQFSLLSLVQPFILALFALLIGQFFFSKVGLRSLLYERTSESLELFKARLSDVIFIGIGLGAGLGIVDVLISPLIPELMDQVGQDVMLRDLLAGIFYGGIIEEVMLRFGFMSAMIYFMSRTSQQLKAWHYWVSIILVAIIFALGHLPATLQLFEMTIFVWLRLLLMNGIVGIVAGYIYWQNTLESAIVCHMMVHVGLFIINALMGIVL</sequence>
<dbReference type="AlphaFoldDB" id="A0AB74TH17"/>
<protein>
    <submittedName>
        <fullName evidence="4">CPBP family intramembrane glutamic endopeptidase</fullName>
        <ecNumber evidence="4">3.4.-.-</ecNumber>
    </submittedName>
</protein>
<proteinExistence type="inferred from homology"/>
<feature type="transmembrane region" description="Helical" evidence="2">
    <location>
        <begin position="20"/>
        <end position="43"/>
    </location>
</feature>
<feature type="domain" description="CAAX prenyl protease 2/Lysostaphin resistance protein A-like" evidence="3">
    <location>
        <begin position="149"/>
        <end position="252"/>
    </location>
</feature>
<reference evidence="4" key="1">
    <citation type="submission" date="2023-12" db="EMBL/GenBank/DDBJ databases">
        <title>Dolosigranulum savutii sp. nov. isolated from human upper respiratory samples collected in Botswana.</title>
        <authorList>
            <person name="Kelly M.S."/>
        </authorList>
    </citation>
    <scope>NUCLEOTIDE SEQUENCE</scope>
    <source>
        <strain evidence="4">MSK433</strain>
    </source>
</reference>
<dbReference type="InterPro" id="IPR003675">
    <property type="entry name" value="Rce1/LyrA-like_dom"/>
</dbReference>
<dbReference type="GO" id="GO:0004175">
    <property type="term" value="F:endopeptidase activity"/>
    <property type="evidence" value="ECO:0007669"/>
    <property type="project" value="UniProtKB-ARBA"/>
</dbReference>
<keyword evidence="2" id="KW-1133">Transmembrane helix</keyword>
<keyword evidence="4" id="KW-0378">Hydrolase</keyword>
<dbReference type="Pfam" id="PF02517">
    <property type="entry name" value="Rce1-like"/>
    <property type="match status" value="1"/>
</dbReference>
<keyword evidence="2" id="KW-0472">Membrane</keyword>
<feature type="transmembrane region" description="Helical" evidence="2">
    <location>
        <begin position="217"/>
        <end position="237"/>
    </location>
</feature>
<dbReference type="EMBL" id="CP142433">
    <property type="protein sequence ID" value="XBC46386.1"/>
    <property type="molecule type" value="Genomic_DNA"/>
</dbReference>
<dbReference type="RefSeq" id="WP_347300681.1">
    <property type="nucleotide sequence ID" value="NZ_CP142433.1"/>
</dbReference>
<gene>
    <name evidence="4" type="ORF">VUQ08_01880</name>
</gene>
<accession>A0AB74TH17</accession>
<feature type="transmembrane region" description="Helical" evidence="2">
    <location>
        <begin position="188"/>
        <end position="211"/>
    </location>
</feature>
<feature type="transmembrane region" description="Helical" evidence="2">
    <location>
        <begin position="111"/>
        <end position="133"/>
    </location>
</feature>
<evidence type="ECO:0000313" key="4">
    <source>
        <dbReference type="EMBL" id="XBC46386.1"/>
    </source>
</evidence>
<keyword evidence="2" id="KW-0812">Transmembrane</keyword>
<evidence type="ECO:0000256" key="1">
    <source>
        <dbReference type="ARBA" id="ARBA00009067"/>
    </source>
</evidence>
<comment type="similarity">
    <text evidence="1">Belongs to the UPF0177 family.</text>
</comment>
<evidence type="ECO:0000259" key="3">
    <source>
        <dbReference type="Pfam" id="PF02517"/>
    </source>
</evidence>
<name>A0AB74TH17_9LACT</name>
<evidence type="ECO:0000256" key="2">
    <source>
        <dbReference type="SAM" id="Phobius"/>
    </source>
</evidence>
<dbReference type="EC" id="3.4.-.-" evidence="4"/>
<organism evidence="4">
    <name type="scientific">Dolosigranulum savutiense</name>
    <dbReference type="NCBI Taxonomy" id="3110288"/>
    <lineage>
        <taxon>Bacteria</taxon>
        <taxon>Bacillati</taxon>
        <taxon>Bacillota</taxon>
        <taxon>Bacilli</taxon>
        <taxon>Lactobacillales</taxon>
        <taxon>Carnobacteriaceae</taxon>
        <taxon>Dolosigranulum</taxon>
    </lineage>
</organism>
<feature type="transmembrane region" description="Helical" evidence="2">
    <location>
        <begin position="153"/>
        <end position="176"/>
    </location>
</feature>
<dbReference type="GO" id="GO:0080120">
    <property type="term" value="P:CAAX-box protein maturation"/>
    <property type="evidence" value="ECO:0007669"/>
    <property type="project" value="UniProtKB-ARBA"/>
</dbReference>